<reference evidence="2 3" key="2">
    <citation type="journal article" date="2010" name="Stand. Genomic Sci.">
        <title>Complete genome sequence of Nakamurella multipartita type strain (Y-104).</title>
        <authorList>
            <person name="Tice H."/>
            <person name="Mayilraj S."/>
            <person name="Sims D."/>
            <person name="Lapidus A."/>
            <person name="Nolan M."/>
            <person name="Lucas S."/>
            <person name="Glavina Del Rio T."/>
            <person name="Copeland A."/>
            <person name="Cheng J.F."/>
            <person name="Meincke L."/>
            <person name="Bruce D."/>
            <person name="Goodwin L."/>
            <person name="Pitluck S."/>
            <person name="Ivanova N."/>
            <person name="Mavromatis K."/>
            <person name="Ovchinnikova G."/>
            <person name="Pati A."/>
            <person name="Chen A."/>
            <person name="Palaniappan K."/>
            <person name="Land M."/>
            <person name="Hauser L."/>
            <person name="Chang Y.J."/>
            <person name="Jeffries C.D."/>
            <person name="Detter J.C."/>
            <person name="Brettin T."/>
            <person name="Rohde M."/>
            <person name="Goker M."/>
            <person name="Bristow J."/>
            <person name="Eisen J.A."/>
            <person name="Markowitz V."/>
            <person name="Hugenholtz P."/>
            <person name="Kyrpides N.C."/>
            <person name="Klenk H.P."/>
            <person name="Chen F."/>
        </authorList>
    </citation>
    <scope>NUCLEOTIDE SEQUENCE [LARGE SCALE GENOMIC DNA]</scope>
    <source>
        <strain evidence="3">ATCC 700099 / DSM 44233 / CIP 104796 / JCM 9543 / NBRC 105858 / Y-104</strain>
    </source>
</reference>
<keyword evidence="2" id="KW-0489">Methyltransferase</keyword>
<reference evidence="3" key="1">
    <citation type="submission" date="2009-09" db="EMBL/GenBank/DDBJ databases">
        <title>The complete genome of Nakamurella multipartita DSM 44233.</title>
        <authorList>
            <consortium name="US DOE Joint Genome Institute (JGI-PGF)"/>
            <person name="Lucas S."/>
            <person name="Copeland A."/>
            <person name="Lapidus A."/>
            <person name="Glavina del Rio T."/>
            <person name="Dalin E."/>
            <person name="Tice H."/>
            <person name="Bruce D."/>
            <person name="Goodwin L."/>
            <person name="Pitluck S."/>
            <person name="Kyrpides N."/>
            <person name="Mavromatis K."/>
            <person name="Ivanova N."/>
            <person name="Ovchinnikova G."/>
            <person name="Sims D."/>
            <person name="Meincke L."/>
            <person name="Brettin T."/>
            <person name="Detter J.C."/>
            <person name="Han C."/>
            <person name="Larimer F."/>
            <person name="Land M."/>
            <person name="Hauser L."/>
            <person name="Markowitz V."/>
            <person name="Cheng J.-F."/>
            <person name="Hugenholtz P."/>
            <person name="Woyke T."/>
            <person name="Wu D."/>
            <person name="Klenk H.-P."/>
            <person name="Eisen J.A."/>
        </authorList>
    </citation>
    <scope>NUCLEOTIDE SEQUENCE [LARGE SCALE GENOMIC DNA]</scope>
    <source>
        <strain evidence="3">ATCC 700099 / DSM 44233 / CIP 104796 / JCM 9543 / NBRC 105858 / Y-104</strain>
    </source>
</reference>
<name>C8XFR3_NAKMY</name>
<dbReference type="HOGENOM" id="CLU_037990_2_4_11"/>
<feature type="domain" description="Methyltransferase type 11" evidence="1">
    <location>
        <begin position="47"/>
        <end position="139"/>
    </location>
</feature>
<dbReference type="Proteomes" id="UP000002218">
    <property type="component" value="Chromosome"/>
</dbReference>
<keyword evidence="3" id="KW-1185">Reference proteome</keyword>
<dbReference type="PANTHER" id="PTHR43591">
    <property type="entry name" value="METHYLTRANSFERASE"/>
    <property type="match status" value="1"/>
</dbReference>
<evidence type="ECO:0000313" key="2">
    <source>
        <dbReference type="EMBL" id="ACV78024.1"/>
    </source>
</evidence>
<proteinExistence type="predicted"/>
<organism evidence="2 3">
    <name type="scientific">Nakamurella multipartita (strain ATCC 700099 / DSM 44233 / CIP 104796 / JCM 9543 / NBRC 105858 / Y-104)</name>
    <name type="common">Microsphaera multipartita</name>
    <dbReference type="NCBI Taxonomy" id="479431"/>
    <lineage>
        <taxon>Bacteria</taxon>
        <taxon>Bacillati</taxon>
        <taxon>Actinomycetota</taxon>
        <taxon>Actinomycetes</taxon>
        <taxon>Nakamurellales</taxon>
        <taxon>Nakamurellaceae</taxon>
        <taxon>Nakamurella</taxon>
    </lineage>
</organism>
<dbReference type="Gene3D" id="3.40.50.150">
    <property type="entry name" value="Vaccinia Virus protein VP39"/>
    <property type="match status" value="1"/>
</dbReference>
<dbReference type="GO" id="GO:0032259">
    <property type="term" value="P:methylation"/>
    <property type="evidence" value="ECO:0007669"/>
    <property type="project" value="UniProtKB-KW"/>
</dbReference>
<dbReference type="OrthoDB" id="9795634at2"/>
<dbReference type="CDD" id="cd02440">
    <property type="entry name" value="AdoMet_MTases"/>
    <property type="match status" value="1"/>
</dbReference>
<dbReference type="PANTHER" id="PTHR43591:SF110">
    <property type="entry name" value="RHODANESE DOMAIN-CONTAINING PROTEIN"/>
    <property type="match status" value="1"/>
</dbReference>
<dbReference type="InterPro" id="IPR029063">
    <property type="entry name" value="SAM-dependent_MTases_sf"/>
</dbReference>
<keyword evidence="2" id="KW-0808">Transferase</keyword>
<dbReference type="RefSeq" id="WP_015746928.1">
    <property type="nucleotide sequence ID" value="NC_013235.1"/>
</dbReference>
<evidence type="ECO:0000313" key="3">
    <source>
        <dbReference type="Proteomes" id="UP000002218"/>
    </source>
</evidence>
<protein>
    <submittedName>
        <fullName evidence="2">Methyltransferase type 11</fullName>
    </submittedName>
</protein>
<dbReference type="SUPFAM" id="SSF53335">
    <property type="entry name" value="S-adenosyl-L-methionine-dependent methyltransferases"/>
    <property type="match status" value="1"/>
</dbReference>
<dbReference type="GO" id="GO:0008757">
    <property type="term" value="F:S-adenosylmethionine-dependent methyltransferase activity"/>
    <property type="evidence" value="ECO:0007669"/>
    <property type="project" value="InterPro"/>
</dbReference>
<dbReference type="Pfam" id="PF08241">
    <property type="entry name" value="Methyltransf_11"/>
    <property type="match status" value="1"/>
</dbReference>
<dbReference type="EMBL" id="CP001737">
    <property type="protein sequence ID" value="ACV78024.1"/>
    <property type="molecule type" value="Genomic_DNA"/>
</dbReference>
<dbReference type="KEGG" id="nml:Namu_1633"/>
<dbReference type="InterPro" id="IPR013216">
    <property type="entry name" value="Methyltransf_11"/>
</dbReference>
<evidence type="ECO:0000259" key="1">
    <source>
        <dbReference type="Pfam" id="PF08241"/>
    </source>
</evidence>
<sequence length="264" mass="28199">MTQPDPAIAGSFNAPAAGYDALMGRYLPTLAPAFADAAGIGPDQTVLDVGAGPGGLTTELVARTGAGNVTAIDPSEPFVQACRDRHPGVDVRLGVAEHLPFGDGTFDAALSCLVVGFMTDPAAGMAEMTRVTRPGGVVATCFWDLAHMEMLRRFWAGVSELADGPRGEVPRPGSREGDLPTLLTEAGLTDVRELTLDTHARYTNFEDWWNPLTLGIGPAGVYCRALDDDQRRALQDACRTRFDRPDEPFTLTARAWCAVGRRPD</sequence>
<dbReference type="InParanoid" id="C8XFR3"/>
<dbReference type="eggNOG" id="COG2226">
    <property type="taxonomic scope" value="Bacteria"/>
</dbReference>
<gene>
    <name evidence="2" type="ordered locus">Namu_1633</name>
</gene>
<accession>C8XFR3</accession>
<dbReference type="AlphaFoldDB" id="C8XFR3"/>